<dbReference type="GeneID" id="71966138"/>
<geneLocation type="plasmid" evidence="1 2">
    <name>pRMAS01</name>
</geneLocation>
<gene>
    <name evidence="1" type="ORF">MTTB_p080</name>
</gene>
<evidence type="ECO:0000313" key="2">
    <source>
        <dbReference type="Proteomes" id="UP000831817"/>
    </source>
</evidence>
<evidence type="ECO:0000313" key="1">
    <source>
        <dbReference type="EMBL" id="BDH80228.1"/>
    </source>
</evidence>
<keyword evidence="2" id="KW-1185">Reference proteome</keyword>
<dbReference type="Proteomes" id="UP000831817">
    <property type="component" value="Plasmid pRMAS01"/>
</dbReference>
<accession>A0ABM7YFH1</accession>
<sequence>MRKWGKGGVHSSGSNAKCSRGGCLAPSYSVYDNGEIKFEYPVKFEVKENNTKYADGDVLLLRAEIPEDDYYSENIEVFKWHNRSLDERLQEFSDNPFLTPLWRGEIQGRPAALDLLVSIGGCPVYHLNIQGQNDVYEITYTITTSNYPTRKITLGNETFEIPENFAHIIETLKFH</sequence>
<dbReference type="EMBL" id="AP025699">
    <property type="protein sequence ID" value="BDH80228.1"/>
    <property type="molecule type" value="Genomic_DNA"/>
</dbReference>
<keyword evidence="1" id="KW-0614">Plasmid</keyword>
<reference evidence="1 2" key="1">
    <citation type="submission" date="2022-04" db="EMBL/GenBank/DDBJ databases">
        <title>Complete genome of Methanothermobacter tenebrarum strain RMAS.</title>
        <authorList>
            <person name="Nakamura K."/>
            <person name="Oshima K."/>
            <person name="Hattori M."/>
            <person name="Kamagata Y."/>
            <person name="Takamizawa K."/>
        </authorList>
    </citation>
    <scope>NUCLEOTIDE SEQUENCE [LARGE SCALE GENOMIC DNA]</scope>
    <source>
        <strain evidence="1 2">RMAS</strain>
        <plasmid evidence="1 2">pRMAS01</plasmid>
    </source>
</reference>
<protein>
    <submittedName>
        <fullName evidence="1">Uncharacterized protein</fullName>
    </submittedName>
</protein>
<name>A0ABM7YFH1_9EURY</name>
<proteinExistence type="predicted"/>
<dbReference type="RefSeq" id="WP_248565353.1">
    <property type="nucleotide sequence ID" value="NZ_AP025699.1"/>
</dbReference>
<organism evidence="1 2">
    <name type="scientific">Methanothermobacter tenebrarum</name>
    <dbReference type="NCBI Taxonomy" id="680118"/>
    <lineage>
        <taxon>Archaea</taxon>
        <taxon>Methanobacteriati</taxon>
        <taxon>Methanobacteriota</taxon>
        <taxon>Methanomada group</taxon>
        <taxon>Methanobacteria</taxon>
        <taxon>Methanobacteriales</taxon>
        <taxon>Methanobacteriaceae</taxon>
        <taxon>Methanothermobacter</taxon>
    </lineage>
</organism>